<dbReference type="RefSeq" id="WP_051789412.1">
    <property type="nucleotide sequence ID" value="NZ_CP013251.1"/>
</dbReference>
<reference evidence="5 6" key="1">
    <citation type="journal article" date="2016" name="Front. Microbiol.">
        <title>Genomic Insight into the Host-Endosymbiont Relationship of Endozoicomonas montiporae CL-33(T) with its Coral Host.</title>
        <authorList>
            <person name="Ding J.-Y."/>
            <person name="Shiu J.-H."/>
            <person name="Chen W.-M."/>
            <person name="Chiang Y.-R."/>
            <person name="Tang S.-L."/>
        </authorList>
    </citation>
    <scope>NUCLEOTIDE SEQUENCE [LARGE SCALE GENOMIC DNA]</scope>
    <source>
        <strain evidence="5 6">CL-33</strain>
    </source>
</reference>
<dbReference type="KEGG" id="emp:EZMO1_2079"/>
<dbReference type="AlphaFoldDB" id="A0A142BBS2"/>
<name>A0A142BBS2_9GAMM</name>
<evidence type="ECO:0000259" key="4">
    <source>
        <dbReference type="Pfam" id="PF03389"/>
    </source>
</evidence>
<evidence type="ECO:0000256" key="3">
    <source>
        <dbReference type="SAM" id="MobiDB-lite"/>
    </source>
</evidence>
<sequence>MTYFSCSISSVKSCDGGSAEAKSRYDRRIGYCKSKASRHKRKKDPLIDFIFMGFPAFPDVKETDDVVTLFCQAADKYERSNGRLCRRIMLALPRCLSHRRHRRIAKKLIIKLYRYAGKRFPITVAFHLGTRGNEPHIHLMISERVLDDISRPLAQFFKRYNKKAPDKGGARKINLCQYGVNSKKEIRKIAERVINSELELYYEKDLSTHEKTIIDKDNLFVKSTSLKEQNSEKVKIIYENKEAPPKDSIQYRFYKTKVESNILARTYNKELDKLVDFDNELEVLYYELSKIALYKGRGKEITIRNVAFQYPELNESFERLKRESDFEKKSIGFQFMIKVVIPVLAFNLQSVKCFQLSKVFLENKLSGNKEKRKILCREFNNSEDASSRVMRSLDVINKGDDDFLKLKRNVVAWLNKIFNYPRFSNVFKALEKVILSRKSIGSEQNSRVNLGSEVVKSKKKLVSQDCVNTASENKARNKLPKPTTTVKKRRRRKHDSDYGMGI</sequence>
<evidence type="ECO:0000256" key="1">
    <source>
        <dbReference type="ARBA" id="ARBA00010873"/>
    </source>
</evidence>
<gene>
    <name evidence="5" type="ORF">EZMO1_2079</name>
</gene>
<dbReference type="OrthoDB" id="1634048at2"/>
<evidence type="ECO:0000313" key="6">
    <source>
        <dbReference type="Proteomes" id="UP000071065"/>
    </source>
</evidence>
<evidence type="ECO:0000313" key="5">
    <source>
        <dbReference type="EMBL" id="AMO56198.1"/>
    </source>
</evidence>
<dbReference type="EMBL" id="CP013251">
    <property type="protein sequence ID" value="AMO56198.1"/>
    <property type="molecule type" value="Genomic_DNA"/>
</dbReference>
<proteinExistence type="inferred from homology"/>
<feature type="domain" description="MobA/MobL protein" evidence="4">
    <location>
        <begin position="40"/>
        <end position="199"/>
    </location>
</feature>
<dbReference type="Gene3D" id="3.30.930.30">
    <property type="match status" value="1"/>
</dbReference>
<accession>A0A142BBS2</accession>
<dbReference type="InterPro" id="IPR005053">
    <property type="entry name" value="MobA_MobL"/>
</dbReference>
<protein>
    <submittedName>
        <fullName evidence="5">Mobilization protein A, MobA</fullName>
    </submittedName>
</protein>
<keyword evidence="2" id="KW-0184">Conjugation</keyword>
<dbReference type="Pfam" id="PF03389">
    <property type="entry name" value="MobA_MobL"/>
    <property type="match status" value="1"/>
</dbReference>
<feature type="region of interest" description="Disordered" evidence="3">
    <location>
        <begin position="469"/>
        <end position="502"/>
    </location>
</feature>
<organism evidence="5 6">
    <name type="scientific">Endozoicomonas montiporae CL-33</name>
    <dbReference type="NCBI Taxonomy" id="570277"/>
    <lineage>
        <taxon>Bacteria</taxon>
        <taxon>Pseudomonadati</taxon>
        <taxon>Pseudomonadota</taxon>
        <taxon>Gammaproteobacteria</taxon>
        <taxon>Oceanospirillales</taxon>
        <taxon>Endozoicomonadaceae</taxon>
        <taxon>Endozoicomonas</taxon>
    </lineage>
</organism>
<dbReference type="PATRIC" id="fig|570277.3.peg.2231"/>
<dbReference type="Proteomes" id="UP000071065">
    <property type="component" value="Chromosome"/>
</dbReference>
<comment type="similarity">
    <text evidence="1">Belongs to the MobA/MobL family.</text>
</comment>
<evidence type="ECO:0000256" key="2">
    <source>
        <dbReference type="ARBA" id="ARBA00022971"/>
    </source>
</evidence>